<proteinExistence type="predicted"/>
<accession>A0AC35GBD6</accession>
<organism evidence="1 2">
    <name type="scientific">Panagrolaimus sp. PS1159</name>
    <dbReference type="NCBI Taxonomy" id="55785"/>
    <lineage>
        <taxon>Eukaryota</taxon>
        <taxon>Metazoa</taxon>
        <taxon>Ecdysozoa</taxon>
        <taxon>Nematoda</taxon>
        <taxon>Chromadorea</taxon>
        <taxon>Rhabditida</taxon>
        <taxon>Tylenchina</taxon>
        <taxon>Panagrolaimomorpha</taxon>
        <taxon>Panagrolaimoidea</taxon>
        <taxon>Panagrolaimidae</taxon>
        <taxon>Panagrolaimus</taxon>
    </lineage>
</organism>
<name>A0AC35GBD6_9BILA</name>
<reference evidence="2" key="1">
    <citation type="submission" date="2022-11" db="UniProtKB">
        <authorList>
            <consortium name="WormBaseParasite"/>
        </authorList>
    </citation>
    <scope>IDENTIFICATION</scope>
</reference>
<sequence>VDLRDPAPAVPPAPKLVAQAFHAVQAKTKRWFKGSPHCSIAEAAV</sequence>
<evidence type="ECO:0000313" key="1">
    <source>
        <dbReference type="Proteomes" id="UP000887580"/>
    </source>
</evidence>
<protein>
    <submittedName>
        <fullName evidence="2">Uncharacterized protein</fullName>
    </submittedName>
</protein>
<dbReference type="Proteomes" id="UP000887580">
    <property type="component" value="Unplaced"/>
</dbReference>
<evidence type="ECO:0000313" key="2">
    <source>
        <dbReference type="WBParaSite" id="PS1159_v2.g3316.t1"/>
    </source>
</evidence>
<dbReference type="WBParaSite" id="PS1159_v2.g3316.t1">
    <property type="protein sequence ID" value="PS1159_v2.g3316.t1"/>
    <property type="gene ID" value="PS1159_v2.g3316"/>
</dbReference>